<comment type="caution">
    <text evidence="2">The sequence shown here is derived from an EMBL/GenBank/DDBJ whole genome shotgun (WGS) entry which is preliminary data.</text>
</comment>
<keyword evidence="3" id="KW-1185">Reference proteome</keyword>
<name>A0ABR2Q0T2_9ROSI</name>
<proteinExistence type="predicted"/>
<dbReference type="Pfam" id="PF14111">
    <property type="entry name" value="DUF4283"/>
    <property type="match status" value="1"/>
</dbReference>
<evidence type="ECO:0000313" key="2">
    <source>
        <dbReference type="EMBL" id="KAK8994065.1"/>
    </source>
</evidence>
<sequence>MVDSVPIVDKPDPLDSQGLDLEQFSSLGGSITAATGGDGKVYVSPPQTVLSNGAQQWSNALIGNFLGKSPTLNVFQRTTNRLWGREGSVEIRFLASSVYIINLSSMRCPQVKAKEAVVLSNEQASGAPLNGLGEVSGEPLYGAGEISMGEWLYVVENVAPLDDIVETANTMEVLRCSEIVSGGVVVVGIPNVVEHSVVSSNRFDALYDVSEGQNVSLKLGRVVAGGVAELMNQ</sequence>
<dbReference type="EMBL" id="JBBPBN010000048">
    <property type="protein sequence ID" value="KAK8994065.1"/>
    <property type="molecule type" value="Genomic_DNA"/>
</dbReference>
<organism evidence="2 3">
    <name type="scientific">Hibiscus sabdariffa</name>
    <name type="common">roselle</name>
    <dbReference type="NCBI Taxonomy" id="183260"/>
    <lineage>
        <taxon>Eukaryota</taxon>
        <taxon>Viridiplantae</taxon>
        <taxon>Streptophyta</taxon>
        <taxon>Embryophyta</taxon>
        <taxon>Tracheophyta</taxon>
        <taxon>Spermatophyta</taxon>
        <taxon>Magnoliopsida</taxon>
        <taxon>eudicotyledons</taxon>
        <taxon>Gunneridae</taxon>
        <taxon>Pentapetalae</taxon>
        <taxon>rosids</taxon>
        <taxon>malvids</taxon>
        <taxon>Malvales</taxon>
        <taxon>Malvaceae</taxon>
        <taxon>Malvoideae</taxon>
        <taxon>Hibiscus</taxon>
    </lineage>
</organism>
<accession>A0ABR2Q0T2</accession>
<evidence type="ECO:0000259" key="1">
    <source>
        <dbReference type="Pfam" id="PF14111"/>
    </source>
</evidence>
<feature type="domain" description="DUF4283" evidence="1">
    <location>
        <begin position="54"/>
        <end position="105"/>
    </location>
</feature>
<protein>
    <recommendedName>
        <fullName evidence="1">DUF4283 domain-containing protein</fullName>
    </recommendedName>
</protein>
<dbReference type="Proteomes" id="UP001396334">
    <property type="component" value="Unassembled WGS sequence"/>
</dbReference>
<dbReference type="InterPro" id="IPR025558">
    <property type="entry name" value="DUF4283"/>
</dbReference>
<reference evidence="2 3" key="1">
    <citation type="journal article" date="2024" name="G3 (Bethesda)">
        <title>Genome assembly of Hibiscus sabdariffa L. provides insights into metabolisms of medicinal natural products.</title>
        <authorList>
            <person name="Kim T."/>
        </authorList>
    </citation>
    <scope>NUCLEOTIDE SEQUENCE [LARGE SCALE GENOMIC DNA]</scope>
    <source>
        <strain evidence="2">TK-2024</strain>
        <tissue evidence="2">Old leaves</tissue>
    </source>
</reference>
<evidence type="ECO:0000313" key="3">
    <source>
        <dbReference type="Proteomes" id="UP001396334"/>
    </source>
</evidence>
<gene>
    <name evidence="2" type="ORF">V6N11_008271</name>
</gene>